<accession>A0ABR6KG24</accession>
<feature type="transmembrane region" description="Helical" evidence="1">
    <location>
        <begin position="39"/>
        <end position="60"/>
    </location>
</feature>
<keyword evidence="3" id="KW-1185">Reference proteome</keyword>
<dbReference type="EMBL" id="JACHOC010000001">
    <property type="protein sequence ID" value="MBB4620395.1"/>
    <property type="molecule type" value="Genomic_DNA"/>
</dbReference>
<keyword evidence="1" id="KW-0472">Membrane</keyword>
<protein>
    <recommendedName>
        <fullName evidence="4">DUF4834 family protein</fullName>
    </recommendedName>
</protein>
<reference evidence="2 3" key="1">
    <citation type="submission" date="2020-08" db="EMBL/GenBank/DDBJ databases">
        <title>Genomic Encyclopedia of Type Strains, Phase IV (KMG-IV): sequencing the most valuable type-strain genomes for metagenomic binning, comparative biology and taxonomic classification.</title>
        <authorList>
            <person name="Goeker M."/>
        </authorList>
    </citation>
    <scope>NUCLEOTIDE SEQUENCE [LARGE SCALE GENOMIC DNA]</scope>
    <source>
        <strain evidence="2 3">DSM 102983</strain>
    </source>
</reference>
<organism evidence="2 3">
    <name type="scientific">Parabacteroides faecis</name>
    <dbReference type="NCBI Taxonomy" id="1217282"/>
    <lineage>
        <taxon>Bacteria</taxon>
        <taxon>Pseudomonadati</taxon>
        <taxon>Bacteroidota</taxon>
        <taxon>Bacteroidia</taxon>
        <taxon>Bacteroidales</taxon>
        <taxon>Tannerellaceae</taxon>
        <taxon>Parabacteroides</taxon>
    </lineage>
</organism>
<dbReference type="Proteomes" id="UP000533637">
    <property type="component" value="Unassembled WGS sequence"/>
</dbReference>
<sequence length="127" mass="14754">MRNSRIFKGGFAFLFFVGIFALATLAVMFLWNLLVPSVIGWAAITYWQAAGFMVLTRLLFGGIGKFGQFGRQPEGFFFGNQERDARFKERMKNMSWEERREHIRKHMADFRNGRFDMQEPASGNTPE</sequence>
<evidence type="ECO:0008006" key="4">
    <source>
        <dbReference type="Google" id="ProtNLM"/>
    </source>
</evidence>
<keyword evidence="1" id="KW-0812">Transmembrane</keyword>
<dbReference type="RefSeq" id="WP_122373742.1">
    <property type="nucleotide sequence ID" value="NZ_BMPB01000006.1"/>
</dbReference>
<evidence type="ECO:0000313" key="2">
    <source>
        <dbReference type="EMBL" id="MBB4620395.1"/>
    </source>
</evidence>
<name>A0ABR6KG24_9BACT</name>
<proteinExistence type="predicted"/>
<gene>
    <name evidence="2" type="ORF">GGQ57_000269</name>
</gene>
<feature type="transmembrane region" description="Helical" evidence="1">
    <location>
        <begin position="12"/>
        <end position="33"/>
    </location>
</feature>
<comment type="caution">
    <text evidence="2">The sequence shown here is derived from an EMBL/GenBank/DDBJ whole genome shotgun (WGS) entry which is preliminary data.</text>
</comment>
<keyword evidence="1" id="KW-1133">Transmembrane helix</keyword>
<evidence type="ECO:0000313" key="3">
    <source>
        <dbReference type="Proteomes" id="UP000533637"/>
    </source>
</evidence>
<evidence type="ECO:0000256" key="1">
    <source>
        <dbReference type="SAM" id="Phobius"/>
    </source>
</evidence>